<keyword evidence="8" id="KW-0408">Iron</keyword>
<dbReference type="GO" id="GO:0015891">
    <property type="term" value="P:siderophore transport"/>
    <property type="evidence" value="ECO:0007669"/>
    <property type="project" value="InterPro"/>
</dbReference>
<dbReference type="GO" id="GO:0038023">
    <property type="term" value="F:signaling receptor activity"/>
    <property type="evidence" value="ECO:0007669"/>
    <property type="project" value="InterPro"/>
</dbReference>
<dbReference type="InterPro" id="IPR010105">
    <property type="entry name" value="TonB_sidphr_rcpt"/>
</dbReference>
<keyword evidence="10 15" id="KW-0798">TonB box</keyword>
<evidence type="ECO:0000256" key="15">
    <source>
        <dbReference type="RuleBase" id="RU003357"/>
    </source>
</evidence>
<evidence type="ECO:0000256" key="3">
    <source>
        <dbReference type="ARBA" id="ARBA00022448"/>
    </source>
</evidence>
<keyword evidence="11 14" id="KW-0472">Membrane</keyword>
<dbReference type="InterPro" id="IPR036942">
    <property type="entry name" value="Beta-barrel_TonB_sf"/>
</dbReference>
<keyword evidence="20" id="KW-1185">Reference proteome</keyword>
<dbReference type="InterPro" id="IPR000531">
    <property type="entry name" value="Beta-barrel_TonB"/>
</dbReference>
<name>A0A4R2BR32_SHIGR</name>
<reference evidence="19 20" key="1">
    <citation type="submission" date="2019-03" db="EMBL/GenBank/DDBJ databases">
        <title>Genomic Encyclopedia of Type Strains, Phase IV (KMG-IV): sequencing the most valuable type-strain genomes for metagenomic binning, comparative biology and taxonomic classification.</title>
        <authorList>
            <person name="Goeker M."/>
        </authorList>
    </citation>
    <scope>NUCLEOTIDE SEQUENCE [LARGE SCALE GENOMIC DNA]</scope>
    <source>
        <strain evidence="19 20">DSM 18401</strain>
    </source>
</reference>
<dbReference type="NCBIfam" id="TIGR01783">
    <property type="entry name" value="TonB-siderophor"/>
    <property type="match status" value="1"/>
</dbReference>
<dbReference type="InterPro" id="IPR039426">
    <property type="entry name" value="TonB-dep_rcpt-like"/>
</dbReference>
<comment type="similarity">
    <text evidence="2 14 15">Belongs to the TonB-dependent receptor family.</text>
</comment>
<feature type="domain" description="TonB-dependent receptor-like beta-barrel" evidence="17">
    <location>
        <begin position="235"/>
        <end position="681"/>
    </location>
</feature>
<keyword evidence="5" id="KW-0410">Iron transport</keyword>
<keyword evidence="12 19" id="KW-0675">Receptor</keyword>
<evidence type="ECO:0000256" key="1">
    <source>
        <dbReference type="ARBA" id="ARBA00004571"/>
    </source>
</evidence>
<feature type="chain" id="PRO_5020800668" evidence="16">
    <location>
        <begin position="21"/>
        <end position="713"/>
    </location>
</feature>
<feature type="signal peptide" evidence="16">
    <location>
        <begin position="1"/>
        <end position="20"/>
    </location>
</feature>
<dbReference type="GO" id="GO:0015344">
    <property type="term" value="F:siderophore uptake transmembrane transporter activity"/>
    <property type="evidence" value="ECO:0007669"/>
    <property type="project" value="TreeGrafter"/>
</dbReference>
<keyword evidence="6 14" id="KW-0812">Transmembrane</keyword>
<dbReference type="CDD" id="cd01347">
    <property type="entry name" value="ligand_gated_channel"/>
    <property type="match status" value="1"/>
</dbReference>
<evidence type="ECO:0000256" key="14">
    <source>
        <dbReference type="PROSITE-ProRule" id="PRU01360"/>
    </source>
</evidence>
<keyword evidence="13 14" id="KW-0998">Cell outer membrane</keyword>
<dbReference type="InterPro" id="IPR037066">
    <property type="entry name" value="Plug_dom_sf"/>
</dbReference>
<evidence type="ECO:0000256" key="13">
    <source>
        <dbReference type="ARBA" id="ARBA00023237"/>
    </source>
</evidence>
<evidence type="ECO:0000259" key="17">
    <source>
        <dbReference type="Pfam" id="PF00593"/>
    </source>
</evidence>
<dbReference type="SUPFAM" id="SSF56935">
    <property type="entry name" value="Porins"/>
    <property type="match status" value="1"/>
</dbReference>
<evidence type="ECO:0000256" key="16">
    <source>
        <dbReference type="SAM" id="SignalP"/>
    </source>
</evidence>
<feature type="domain" description="TonB-dependent receptor plug" evidence="18">
    <location>
        <begin position="67"/>
        <end position="160"/>
    </location>
</feature>
<dbReference type="GO" id="GO:0009279">
    <property type="term" value="C:cell outer membrane"/>
    <property type="evidence" value="ECO:0007669"/>
    <property type="project" value="UniProtKB-SubCell"/>
</dbReference>
<gene>
    <name evidence="19" type="ORF">EV665_1673</name>
</gene>
<dbReference type="Gene3D" id="2.40.170.20">
    <property type="entry name" value="TonB-dependent receptor, beta-barrel domain"/>
    <property type="match status" value="1"/>
</dbReference>
<accession>A0A4R2BR32</accession>
<dbReference type="PANTHER" id="PTHR32552:SF68">
    <property type="entry name" value="FERRICHROME OUTER MEMBRANE TRANSPORTER_PHAGE RECEPTOR"/>
    <property type="match status" value="1"/>
</dbReference>
<sequence>MRHLKLVLLMSTTLATPSFAQEQSATELEPIIIEASKGGRVVSTTAGEVDGYRALTATSSTLTDTPLREIPQSIQVVPRSVIDDQGITSIGEALKNVSGAVGQPVLQTPIYNTNFIRGFVAEQYLDGMTTYLQSGDPNAFSDVERIEVLKGPNAILYGGGVGAPLGGVINVVSKIPTAEKFVEIGGTIGSDDYYAPFFDINQPLNSEGTVLFRGTGSYVKSASEVDVIETKRYSFNPTLMLTNNDDTTVTIQGRVSRWQQPEYQGLPITGTLTGPFRLDRDLFVGNPDIPDSFSDTKNVTLTLDHEFNDTWSSSTKLRYGKSAYEQRSQNFISNTPDAGASSWNLYNIAVDEEREEFAISSHVVGDFSSEMFDNKVVMGADYSRMSERATMYMDMMPAGTVDFLNPGGWPDYVKPTGIAMSDGDNVYQTLGAFAQLQSTYADRLHLLAGLRLSRLEIDQNSPTYGRTDITAKTKLLPRVGAVFDITDEFSVFASYSEGMKGNPFYFYSGPAVPETSKQYEAGIKFDLDYGFSGSAAVFQIERSNVPVTDPADPMMLTSLAIGQQRSRGFDTELSWQPDEHWKVMANYAYVDAELTKDIPGGASAGNKLNQIPRHSGGLWIDYSFGDDGPLSGWSTGAGIHAASGAPTDLMNIYKTEAYITADAAIRYKHDGFSANLIVKNLTDEKYYLPFQYLTGGVAAAPGRSVYLMISQRF</sequence>
<comment type="caution">
    <text evidence="19">The sequence shown here is derived from an EMBL/GenBank/DDBJ whole genome shotgun (WGS) entry which is preliminary data.</text>
</comment>
<dbReference type="Pfam" id="PF07715">
    <property type="entry name" value="Plug"/>
    <property type="match status" value="1"/>
</dbReference>
<proteinExistence type="inferred from homology"/>
<comment type="subcellular location">
    <subcellularLocation>
        <location evidence="1 14">Cell outer membrane</location>
        <topology evidence="1 14">Multi-pass membrane protein</topology>
    </subcellularLocation>
</comment>
<evidence type="ECO:0000256" key="5">
    <source>
        <dbReference type="ARBA" id="ARBA00022496"/>
    </source>
</evidence>
<dbReference type="InterPro" id="IPR012910">
    <property type="entry name" value="Plug_dom"/>
</dbReference>
<dbReference type="PANTHER" id="PTHR32552">
    <property type="entry name" value="FERRICHROME IRON RECEPTOR-RELATED"/>
    <property type="match status" value="1"/>
</dbReference>
<dbReference type="Proteomes" id="UP000295351">
    <property type="component" value="Unassembled WGS sequence"/>
</dbReference>
<evidence type="ECO:0000256" key="12">
    <source>
        <dbReference type="ARBA" id="ARBA00023170"/>
    </source>
</evidence>
<keyword evidence="4 14" id="KW-1134">Transmembrane beta strand</keyword>
<evidence type="ECO:0000256" key="8">
    <source>
        <dbReference type="ARBA" id="ARBA00023004"/>
    </source>
</evidence>
<dbReference type="Pfam" id="PF00593">
    <property type="entry name" value="TonB_dep_Rec_b-barrel"/>
    <property type="match status" value="1"/>
</dbReference>
<dbReference type="EMBL" id="SLVX01000067">
    <property type="protein sequence ID" value="TCN30127.1"/>
    <property type="molecule type" value="Genomic_DNA"/>
</dbReference>
<evidence type="ECO:0000256" key="11">
    <source>
        <dbReference type="ARBA" id="ARBA00023136"/>
    </source>
</evidence>
<evidence type="ECO:0000256" key="6">
    <source>
        <dbReference type="ARBA" id="ARBA00022692"/>
    </source>
</evidence>
<evidence type="ECO:0000313" key="19">
    <source>
        <dbReference type="EMBL" id="TCN30127.1"/>
    </source>
</evidence>
<evidence type="ECO:0000313" key="20">
    <source>
        <dbReference type="Proteomes" id="UP000295351"/>
    </source>
</evidence>
<dbReference type="AlphaFoldDB" id="A0A4R2BR32"/>
<evidence type="ECO:0000256" key="9">
    <source>
        <dbReference type="ARBA" id="ARBA00023065"/>
    </source>
</evidence>
<evidence type="ECO:0000256" key="4">
    <source>
        <dbReference type="ARBA" id="ARBA00022452"/>
    </source>
</evidence>
<organism evidence="19 20">
    <name type="scientific">Shinella granuli</name>
    <dbReference type="NCBI Taxonomy" id="323621"/>
    <lineage>
        <taxon>Bacteria</taxon>
        <taxon>Pseudomonadati</taxon>
        <taxon>Pseudomonadota</taxon>
        <taxon>Alphaproteobacteria</taxon>
        <taxon>Hyphomicrobiales</taxon>
        <taxon>Rhizobiaceae</taxon>
        <taxon>Shinella</taxon>
    </lineage>
</organism>
<dbReference type="PROSITE" id="PS52016">
    <property type="entry name" value="TONB_DEPENDENT_REC_3"/>
    <property type="match status" value="1"/>
</dbReference>
<dbReference type="Gene3D" id="2.170.130.10">
    <property type="entry name" value="TonB-dependent receptor, plug domain"/>
    <property type="match status" value="1"/>
</dbReference>
<evidence type="ECO:0000256" key="7">
    <source>
        <dbReference type="ARBA" id="ARBA00022729"/>
    </source>
</evidence>
<keyword evidence="3 14" id="KW-0813">Transport</keyword>
<evidence type="ECO:0000256" key="10">
    <source>
        <dbReference type="ARBA" id="ARBA00023077"/>
    </source>
</evidence>
<evidence type="ECO:0000259" key="18">
    <source>
        <dbReference type="Pfam" id="PF07715"/>
    </source>
</evidence>
<evidence type="ECO:0000256" key="2">
    <source>
        <dbReference type="ARBA" id="ARBA00009810"/>
    </source>
</evidence>
<protein>
    <submittedName>
        <fullName evidence="19">Iron complex outermembrane receptor protein</fullName>
    </submittedName>
</protein>
<keyword evidence="7 16" id="KW-0732">Signal</keyword>
<keyword evidence="9" id="KW-0406">Ion transport</keyword>